<evidence type="ECO:0000259" key="3">
    <source>
        <dbReference type="Pfam" id="PF00149"/>
    </source>
</evidence>
<dbReference type="Pfam" id="PF16656">
    <property type="entry name" value="Pur_ac_phosph_N"/>
    <property type="match status" value="1"/>
</dbReference>
<reference evidence="6" key="1">
    <citation type="journal article" date="2019" name="Int. J. Syst. Evol. Microbiol.">
        <title>The Global Catalogue of Microorganisms (GCM) 10K type strain sequencing project: providing services to taxonomists for standard genome sequencing and annotation.</title>
        <authorList>
            <consortium name="The Broad Institute Genomics Platform"/>
            <consortium name="The Broad Institute Genome Sequencing Center for Infectious Disease"/>
            <person name="Wu L."/>
            <person name="Ma J."/>
        </authorList>
    </citation>
    <scope>NUCLEOTIDE SEQUENCE [LARGE SCALE GENOMIC DNA]</scope>
    <source>
        <strain evidence="6">JCM 18401</strain>
    </source>
</reference>
<evidence type="ECO:0000313" key="6">
    <source>
        <dbReference type="Proteomes" id="UP001499988"/>
    </source>
</evidence>
<feature type="chain" id="PRO_5046613340" evidence="2">
    <location>
        <begin position="24"/>
        <end position="495"/>
    </location>
</feature>
<dbReference type="Pfam" id="PF00149">
    <property type="entry name" value="Metallophos"/>
    <property type="match status" value="1"/>
</dbReference>
<dbReference type="Gene3D" id="2.60.40.380">
    <property type="entry name" value="Purple acid phosphatase-like, N-terminal"/>
    <property type="match status" value="1"/>
</dbReference>
<dbReference type="InterPro" id="IPR039331">
    <property type="entry name" value="PAPs-like"/>
</dbReference>
<feature type="domain" description="Purple acid phosphatase N-terminal" evidence="4">
    <location>
        <begin position="42"/>
        <end position="155"/>
    </location>
</feature>
<sequence>MKCFTLVSLLLPLSLMALAPAAAHPGHGQSQVALWQQASPWPDRIVLNPGADPSRSFSLTWRTDASVGRTVAELVEASEDTRFDQFAQSFEADTQRLDLEVMPTENGPHEGLFNHGLGKVHYHSITFDALKPDTLYAYRVRGDRGHWSEWFQTRTPAAEGPLEFVYFGDAQNGIRSHWSRVIRMAYQTVPNADFFLHAGDLVDKSDSDQEWAEWFAAGSFIHSVIPSVPVRGNHENITVVSPEGKRQRVPTPMWRPQFTLPVEQALPETLHESNYQLNYGDRLHVFVVDSARKHFEDTAAWLDQALAESNATWKLVTMHHPYFVPDHLARNKTDLRRKAALGAVIDKHEVDLVLTGHIHTYLRGSAHWDEDHMARTLTGEPQSVKTVYAISAAGAKNSVFPDETPTVFYHGDNGDGQQGPRLERYADNTPMFQHIAIDGERIEYKAYTAIGTVYDAFSLEKGEDGRKTLINGEASFGDLRLFDNTAPYSNAYDLQ</sequence>
<evidence type="ECO:0000313" key="5">
    <source>
        <dbReference type="EMBL" id="GAA4877803.1"/>
    </source>
</evidence>
<comment type="caution">
    <text evidence="5">The sequence shown here is derived from an EMBL/GenBank/DDBJ whole genome shotgun (WGS) entry which is preliminary data.</text>
</comment>
<dbReference type="Gene3D" id="3.60.21.10">
    <property type="match status" value="1"/>
</dbReference>
<feature type="signal peptide" evidence="2">
    <location>
        <begin position="1"/>
        <end position="23"/>
    </location>
</feature>
<keyword evidence="6" id="KW-1185">Reference proteome</keyword>
<evidence type="ECO:0000256" key="2">
    <source>
        <dbReference type="SAM" id="SignalP"/>
    </source>
</evidence>
<dbReference type="InterPro" id="IPR008963">
    <property type="entry name" value="Purple_acid_Pase-like_N"/>
</dbReference>
<protein>
    <submittedName>
        <fullName evidence="5">Metallophosphoesterase family protein</fullName>
    </submittedName>
</protein>
<gene>
    <name evidence="5" type="ORF">GCM10023333_08820</name>
</gene>
<evidence type="ECO:0000259" key="4">
    <source>
        <dbReference type="Pfam" id="PF16656"/>
    </source>
</evidence>
<dbReference type="SUPFAM" id="SSF49363">
    <property type="entry name" value="Purple acid phosphatase, N-terminal domain"/>
    <property type="match status" value="1"/>
</dbReference>
<dbReference type="PANTHER" id="PTHR22953">
    <property type="entry name" value="ACID PHOSPHATASE RELATED"/>
    <property type="match status" value="1"/>
</dbReference>
<dbReference type="EMBL" id="BAABJZ010000012">
    <property type="protein sequence ID" value="GAA4877803.1"/>
    <property type="molecule type" value="Genomic_DNA"/>
</dbReference>
<organism evidence="5 6">
    <name type="scientific">Ferrimonas pelagia</name>
    <dbReference type="NCBI Taxonomy" id="1177826"/>
    <lineage>
        <taxon>Bacteria</taxon>
        <taxon>Pseudomonadati</taxon>
        <taxon>Pseudomonadota</taxon>
        <taxon>Gammaproteobacteria</taxon>
        <taxon>Alteromonadales</taxon>
        <taxon>Ferrimonadaceae</taxon>
        <taxon>Ferrimonas</taxon>
    </lineage>
</organism>
<keyword evidence="1 2" id="KW-0732">Signal</keyword>
<dbReference type="InterPro" id="IPR029052">
    <property type="entry name" value="Metallo-depent_PP-like"/>
</dbReference>
<dbReference type="Proteomes" id="UP001499988">
    <property type="component" value="Unassembled WGS sequence"/>
</dbReference>
<accession>A0ABP9EIH0</accession>
<proteinExistence type="predicted"/>
<dbReference type="InterPro" id="IPR004843">
    <property type="entry name" value="Calcineurin-like_PHP"/>
</dbReference>
<dbReference type="RefSeq" id="WP_345333808.1">
    <property type="nucleotide sequence ID" value="NZ_BAABJZ010000012.1"/>
</dbReference>
<feature type="domain" description="Calcineurin-like phosphoesterase" evidence="3">
    <location>
        <begin position="176"/>
        <end position="361"/>
    </location>
</feature>
<evidence type="ECO:0000256" key="1">
    <source>
        <dbReference type="ARBA" id="ARBA00022729"/>
    </source>
</evidence>
<dbReference type="SUPFAM" id="SSF56300">
    <property type="entry name" value="Metallo-dependent phosphatases"/>
    <property type="match status" value="1"/>
</dbReference>
<name>A0ABP9EIH0_9GAMM</name>
<dbReference type="InterPro" id="IPR015914">
    <property type="entry name" value="PAPs_N"/>
</dbReference>
<dbReference type="PANTHER" id="PTHR22953:SF153">
    <property type="entry name" value="PURPLE ACID PHOSPHATASE"/>
    <property type="match status" value="1"/>
</dbReference>